<dbReference type="RefSeq" id="WP_014217679.1">
    <property type="nucleotide sequence ID" value="NZ_LWBO01000077.1"/>
</dbReference>
<evidence type="ECO:0000313" key="1">
    <source>
        <dbReference type="EMBL" id="OQP40421.1"/>
    </source>
</evidence>
<name>A0ABX3NNU3_9BACT</name>
<keyword evidence="2" id="KW-1185">Reference proteome</keyword>
<sequence>MPQPTNALKTVPVTDKQELLFYIAAHCPDYIIRIATNSRFTYKGLIRTIGKLKTEEVILVVQITGDRNDVTNNYVHLSLQSITAVELIEPADVLNILSLGKAITGDHYEPTGKLAVQREFQSFSTTIFDTHSVQVGVPVMELPADGLQLSRVLKTTQKIKAAIIELFKEEDARTSWKDRYSKISFVNKDTLAVTAANDTVEISFAFDNIHAPEIPVTELTRMLMEVL</sequence>
<evidence type="ECO:0000313" key="2">
    <source>
        <dbReference type="Proteomes" id="UP000192277"/>
    </source>
</evidence>
<organism evidence="1 2">
    <name type="scientific">Niastella koreensis</name>
    <dbReference type="NCBI Taxonomy" id="354356"/>
    <lineage>
        <taxon>Bacteria</taxon>
        <taxon>Pseudomonadati</taxon>
        <taxon>Bacteroidota</taxon>
        <taxon>Chitinophagia</taxon>
        <taxon>Chitinophagales</taxon>
        <taxon>Chitinophagaceae</taxon>
        <taxon>Niastella</taxon>
    </lineage>
</organism>
<dbReference type="EMBL" id="LWBO01000077">
    <property type="protein sequence ID" value="OQP40421.1"/>
    <property type="molecule type" value="Genomic_DNA"/>
</dbReference>
<gene>
    <name evidence="1" type="ORF">A4D02_16025</name>
</gene>
<reference evidence="1 2" key="1">
    <citation type="submission" date="2016-04" db="EMBL/GenBank/DDBJ databases">
        <authorList>
            <person name="Chen L."/>
            <person name="Zhuang W."/>
            <person name="Wang G."/>
        </authorList>
    </citation>
    <scope>NUCLEOTIDE SEQUENCE [LARGE SCALE GENOMIC DNA]</scope>
    <source>
        <strain evidence="2">GR20</strain>
    </source>
</reference>
<accession>A0ABX3NNU3</accession>
<dbReference type="Proteomes" id="UP000192277">
    <property type="component" value="Unassembled WGS sequence"/>
</dbReference>
<proteinExistence type="predicted"/>
<protein>
    <submittedName>
        <fullName evidence="1">Uncharacterized protein</fullName>
    </submittedName>
</protein>
<comment type="caution">
    <text evidence="1">The sequence shown here is derived from an EMBL/GenBank/DDBJ whole genome shotgun (WGS) entry which is preliminary data.</text>
</comment>